<proteinExistence type="predicted"/>
<protein>
    <submittedName>
        <fullName evidence="1">Uncharacterized protein</fullName>
    </submittedName>
</protein>
<dbReference type="Proteomes" id="UP000518266">
    <property type="component" value="Unassembled WGS sequence"/>
</dbReference>
<evidence type="ECO:0000313" key="1">
    <source>
        <dbReference type="EMBL" id="KAF3858556.1"/>
    </source>
</evidence>
<evidence type="ECO:0000313" key="2">
    <source>
        <dbReference type="Proteomes" id="UP000518266"/>
    </source>
</evidence>
<reference evidence="1 2" key="1">
    <citation type="submission" date="2020-03" db="EMBL/GenBank/DDBJ databases">
        <title>Dissostichus mawsoni Genome sequencing and assembly.</title>
        <authorList>
            <person name="Park H."/>
        </authorList>
    </citation>
    <scope>NUCLEOTIDE SEQUENCE [LARGE SCALE GENOMIC DNA]</scope>
    <source>
        <strain evidence="1">DM0001</strain>
        <tissue evidence="1">Muscle</tissue>
    </source>
</reference>
<dbReference type="AlphaFoldDB" id="A0A7J5ZA42"/>
<organism evidence="1 2">
    <name type="scientific">Dissostichus mawsoni</name>
    <name type="common">Antarctic cod</name>
    <dbReference type="NCBI Taxonomy" id="36200"/>
    <lineage>
        <taxon>Eukaryota</taxon>
        <taxon>Metazoa</taxon>
        <taxon>Chordata</taxon>
        <taxon>Craniata</taxon>
        <taxon>Vertebrata</taxon>
        <taxon>Euteleostomi</taxon>
        <taxon>Actinopterygii</taxon>
        <taxon>Neopterygii</taxon>
        <taxon>Teleostei</taxon>
        <taxon>Neoteleostei</taxon>
        <taxon>Acanthomorphata</taxon>
        <taxon>Eupercaria</taxon>
        <taxon>Perciformes</taxon>
        <taxon>Notothenioidei</taxon>
        <taxon>Nototheniidae</taxon>
        <taxon>Dissostichus</taxon>
    </lineage>
</organism>
<keyword evidence="2" id="KW-1185">Reference proteome</keyword>
<dbReference type="EMBL" id="JAAKFY010000004">
    <property type="protein sequence ID" value="KAF3858556.1"/>
    <property type="molecule type" value="Genomic_DNA"/>
</dbReference>
<sequence length="80" mass="9139">MLRTLQNLQKVRSCSPLVTPPSSKPLSCWAVCASGRLRLRGAWTMHLMENTKDDMHWILQPLCRHTLRLHSTSSAMEPII</sequence>
<name>A0A7J5ZA42_DISMA</name>
<gene>
    <name evidence="1" type="ORF">F7725_011757</name>
</gene>
<accession>A0A7J5ZA42</accession>
<comment type="caution">
    <text evidence="1">The sequence shown here is derived from an EMBL/GenBank/DDBJ whole genome shotgun (WGS) entry which is preliminary data.</text>
</comment>